<sequence length="528" mass="57837">MASLRIDDPIPTGAGRWPTAAVWRSHEPHTFPACSSASSTTRTWRLSVPDAFKEARYVHDDRLTVHYTTRSCFVSAPPPPSIYQDLHRLLETGESRWPPDVTLVVEGAEIPAHKLVLSMRSPVFRAEFQGSMKERFTRSVRIDGMSASTFSAMLRFIYTDELPRKPKAVASQDPYDLERLRLMCESILSESIDATTVLPTMALVDGRYSCRQLEASCIEYLASGPDTFAAVLATPEYRQLRESSVSFVADIAEKVAMHMLACTCPSSSATTSSVRPKRSWSVCTAAAARGTHEFRIPNLSTVLMTKPDVGHSIYSGTFHVGGYDWRLHSSKEEEMGWGYTDFITLASDKSQYLGHDGSLTIWCHVEVASKPESSSIVGGGAAAARTIAVPPSNIACQLEQLLVRGQEADVEFLVEGETVLHAHRLVLAARAPVLHEQAAAAAADASMDDGGRLPYSPGGPRDDMAMAGDVIAAAIRYRMERLKALCQNVLAESMSTENALSMLKLADRLGCQELDQRLLSRQHLLATC</sequence>
<feature type="non-terminal residue" evidence="4">
    <location>
        <position position="528"/>
    </location>
</feature>
<evidence type="ECO:0000256" key="2">
    <source>
        <dbReference type="ARBA" id="ARBA00010846"/>
    </source>
</evidence>
<dbReference type="InterPro" id="IPR002083">
    <property type="entry name" value="MATH/TRAF_dom"/>
</dbReference>
<dbReference type="GO" id="GO:0016567">
    <property type="term" value="P:protein ubiquitination"/>
    <property type="evidence" value="ECO:0007669"/>
    <property type="project" value="InterPro"/>
</dbReference>
<accession>A0A8T0MTA6</accession>
<organism evidence="4 5">
    <name type="scientific">Panicum virgatum</name>
    <name type="common">Blackwell switchgrass</name>
    <dbReference type="NCBI Taxonomy" id="38727"/>
    <lineage>
        <taxon>Eukaryota</taxon>
        <taxon>Viridiplantae</taxon>
        <taxon>Streptophyta</taxon>
        <taxon>Embryophyta</taxon>
        <taxon>Tracheophyta</taxon>
        <taxon>Spermatophyta</taxon>
        <taxon>Magnoliopsida</taxon>
        <taxon>Liliopsida</taxon>
        <taxon>Poales</taxon>
        <taxon>Poaceae</taxon>
        <taxon>PACMAD clade</taxon>
        <taxon>Panicoideae</taxon>
        <taxon>Panicodae</taxon>
        <taxon>Paniceae</taxon>
        <taxon>Panicinae</taxon>
        <taxon>Panicum</taxon>
        <taxon>Panicum sect. Hiantes</taxon>
    </lineage>
</organism>
<dbReference type="PANTHER" id="PTHR26379">
    <property type="entry name" value="BTB/POZ AND MATH DOMAIN-CONTAINING PROTEIN 1"/>
    <property type="match status" value="1"/>
</dbReference>
<evidence type="ECO:0000313" key="4">
    <source>
        <dbReference type="EMBL" id="KAG2538274.1"/>
    </source>
</evidence>
<dbReference type="EMBL" id="CM029054">
    <property type="protein sequence ID" value="KAG2538274.1"/>
    <property type="molecule type" value="Genomic_DNA"/>
</dbReference>
<protein>
    <recommendedName>
        <fullName evidence="3">BTB domain-containing protein</fullName>
    </recommendedName>
</protein>
<dbReference type="AlphaFoldDB" id="A0A8T0MTA6"/>
<evidence type="ECO:0000256" key="1">
    <source>
        <dbReference type="ARBA" id="ARBA00004906"/>
    </source>
</evidence>
<dbReference type="CDD" id="cd00121">
    <property type="entry name" value="MATH"/>
    <property type="match status" value="1"/>
</dbReference>
<comment type="similarity">
    <text evidence="2">Belongs to the Tdpoz family.</text>
</comment>
<dbReference type="PANTHER" id="PTHR26379:SF494">
    <property type="entry name" value="BTB DOMAIN-CONTAINING PROTEIN"/>
    <property type="match status" value="1"/>
</dbReference>
<feature type="domain" description="BTB" evidence="3">
    <location>
        <begin position="99"/>
        <end position="166"/>
    </location>
</feature>
<dbReference type="SUPFAM" id="SSF49599">
    <property type="entry name" value="TRAF domain-like"/>
    <property type="match status" value="1"/>
</dbReference>
<dbReference type="Pfam" id="PF00651">
    <property type="entry name" value="BTB"/>
    <property type="match status" value="1"/>
</dbReference>
<dbReference type="SMART" id="SM00225">
    <property type="entry name" value="BTB"/>
    <property type="match status" value="2"/>
</dbReference>
<dbReference type="Proteomes" id="UP000823388">
    <property type="component" value="Chromosome 9N"/>
</dbReference>
<evidence type="ECO:0000313" key="5">
    <source>
        <dbReference type="Proteomes" id="UP000823388"/>
    </source>
</evidence>
<evidence type="ECO:0000259" key="3">
    <source>
        <dbReference type="PROSITE" id="PS50097"/>
    </source>
</evidence>
<dbReference type="PROSITE" id="PS50097">
    <property type="entry name" value="BTB"/>
    <property type="match status" value="1"/>
</dbReference>
<name>A0A8T0MTA6_PANVG</name>
<reference evidence="4" key="1">
    <citation type="submission" date="2020-05" db="EMBL/GenBank/DDBJ databases">
        <title>WGS assembly of Panicum virgatum.</title>
        <authorList>
            <person name="Lovell J.T."/>
            <person name="Jenkins J."/>
            <person name="Shu S."/>
            <person name="Juenger T.E."/>
            <person name="Schmutz J."/>
        </authorList>
    </citation>
    <scope>NUCLEOTIDE SEQUENCE</scope>
    <source>
        <strain evidence="4">AP13</strain>
    </source>
</reference>
<dbReference type="InterPro" id="IPR011333">
    <property type="entry name" value="SKP1/BTB/POZ_sf"/>
</dbReference>
<dbReference type="SUPFAM" id="SSF54695">
    <property type="entry name" value="POZ domain"/>
    <property type="match status" value="2"/>
</dbReference>
<dbReference type="Gene3D" id="1.25.40.420">
    <property type="match status" value="1"/>
</dbReference>
<dbReference type="InterPro" id="IPR056423">
    <property type="entry name" value="BACK_BPM_SPOP"/>
</dbReference>
<proteinExistence type="inferred from homology"/>
<comment type="caution">
    <text evidence="4">The sequence shown here is derived from an EMBL/GenBank/DDBJ whole genome shotgun (WGS) entry which is preliminary data.</text>
</comment>
<dbReference type="InterPro" id="IPR000210">
    <property type="entry name" value="BTB/POZ_dom"/>
</dbReference>
<keyword evidence="5" id="KW-1185">Reference proteome</keyword>
<dbReference type="InterPro" id="IPR045005">
    <property type="entry name" value="BPM1-6"/>
</dbReference>
<dbReference type="Pfam" id="PF24570">
    <property type="entry name" value="BACK_BPM_SPOP"/>
    <property type="match status" value="1"/>
</dbReference>
<dbReference type="Gene3D" id="3.30.710.10">
    <property type="entry name" value="Potassium Channel Kv1.1, Chain A"/>
    <property type="match status" value="3"/>
</dbReference>
<gene>
    <name evidence="4" type="ORF">PVAP13_9NG406814</name>
</gene>
<comment type="pathway">
    <text evidence="1">Protein modification; protein ubiquitination.</text>
</comment>